<dbReference type="InParanoid" id="T1FKD9"/>
<sequence>MDLVIFIYQFLFCCKLLAVQSEMSACGMNRASILGCDVSRKKMLMKCTFQAPLPNEDIRWTIVYSRDFAYYDREVFECPNPTLNSCTWSRRSGRDRHTDDVGYSFTFFIFDKLLREFLKGSKFKFNTEISDYEACILGHKVVEQSEQHIIVINLSWIVFQENVSSQSIIQRRLLPINNGDHNSNENNLNVDVFAMKLHTREHKFILKHNSYYTFILNITFSNAKSLVVFHQLQTKGS</sequence>
<dbReference type="CTD" id="20209288"/>
<feature type="chain" id="PRO_5010980827" evidence="1">
    <location>
        <begin position="19"/>
        <end position="237"/>
    </location>
</feature>
<dbReference type="AlphaFoldDB" id="T1FKD9"/>
<reference evidence="4" key="1">
    <citation type="submission" date="2012-12" db="EMBL/GenBank/DDBJ databases">
        <authorList>
            <person name="Hellsten U."/>
            <person name="Grimwood J."/>
            <person name="Chapman J.A."/>
            <person name="Shapiro H."/>
            <person name="Aerts A."/>
            <person name="Otillar R.P."/>
            <person name="Terry A.Y."/>
            <person name="Boore J.L."/>
            <person name="Simakov O."/>
            <person name="Marletaz F."/>
            <person name="Cho S.-J."/>
            <person name="Edsinger-Gonzales E."/>
            <person name="Havlak P."/>
            <person name="Kuo D.-H."/>
            <person name="Larsson T."/>
            <person name="Lv J."/>
            <person name="Arendt D."/>
            <person name="Savage R."/>
            <person name="Osoegawa K."/>
            <person name="de Jong P."/>
            <person name="Lindberg D.R."/>
            <person name="Seaver E.C."/>
            <person name="Weisblat D.A."/>
            <person name="Putnam N.H."/>
            <person name="Grigoriev I.V."/>
            <person name="Rokhsar D.S."/>
        </authorList>
    </citation>
    <scope>NUCLEOTIDE SEQUENCE</scope>
</reference>
<reference evidence="2 4" key="2">
    <citation type="journal article" date="2013" name="Nature">
        <title>Insights into bilaterian evolution from three spiralian genomes.</title>
        <authorList>
            <person name="Simakov O."/>
            <person name="Marletaz F."/>
            <person name="Cho S.J."/>
            <person name="Edsinger-Gonzales E."/>
            <person name="Havlak P."/>
            <person name="Hellsten U."/>
            <person name="Kuo D.H."/>
            <person name="Larsson T."/>
            <person name="Lv J."/>
            <person name="Arendt D."/>
            <person name="Savage R."/>
            <person name="Osoegawa K."/>
            <person name="de Jong P."/>
            <person name="Grimwood J."/>
            <person name="Chapman J.A."/>
            <person name="Shapiro H."/>
            <person name="Aerts A."/>
            <person name="Otillar R.P."/>
            <person name="Terry A.Y."/>
            <person name="Boore J.L."/>
            <person name="Grigoriev I.V."/>
            <person name="Lindberg D.R."/>
            <person name="Seaver E.C."/>
            <person name="Weisblat D.A."/>
            <person name="Putnam N.H."/>
            <person name="Rokhsar D.S."/>
        </authorList>
    </citation>
    <scope>NUCLEOTIDE SEQUENCE</scope>
</reference>
<keyword evidence="1" id="KW-0732">Signal</keyword>
<dbReference type="HOGENOM" id="CLU_1171741_0_0_1"/>
<protein>
    <submittedName>
        <fullName evidence="2 3">Uncharacterized protein</fullName>
    </submittedName>
</protein>
<dbReference type="EMBL" id="AMQM01009096">
    <property type="status" value="NOT_ANNOTATED_CDS"/>
    <property type="molecule type" value="Genomic_DNA"/>
</dbReference>
<evidence type="ECO:0000313" key="3">
    <source>
        <dbReference type="EnsemblMetazoa" id="HelroP183975"/>
    </source>
</evidence>
<dbReference type="GeneID" id="20209288"/>
<dbReference type="EnsemblMetazoa" id="HelroT183975">
    <property type="protein sequence ID" value="HelroP183975"/>
    <property type="gene ID" value="HelroG183975"/>
</dbReference>
<dbReference type="Proteomes" id="UP000015101">
    <property type="component" value="Unassembled WGS sequence"/>
</dbReference>
<dbReference type="RefSeq" id="XP_009012235.1">
    <property type="nucleotide sequence ID" value="XM_009013987.1"/>
</dbReference>
<reference evidence="3" key="3">
    <citation type="submission" date="2015-06" db="UniProtKB">
        <authorList>
            <consortium name="EnsemblMetazoa"/>
        </authorList>
    </citation>
    <scope>IDENTIFICATION</scope>
</reference>
<proteinExistence type="predicted"/>
<feature type="signal peptide" evidence="1">
    <location>
        <begin position="1"/>
        <end position="18"/>
    </location>
</feature>
<dbReference type="KEGG" id="hro:HELRODRAFT_183975"/>
<gene>
    <name evidence="3" type="primary">20209288</name>
    <name evidence="2" type="ORF">HELRODRAFT_183975</name>
</gene>
<organism evidence="3 4">
    <name type="scientific">Helobdella robusta</name>
    <name type="common">Californian leech</name>
    <dbReference type="NCBI Taxonomy" id="6412"/>
    <lineage>
        <taxon>Eukaryota</taxon>
        <taxon>Metazoa</taxon>
        <taxon>Spiralia</taxon>
        <taxon>Lophotrochozoa</taxon>
        <taxon>Annelida</taxon>
        <taxon>Clitellata</taxon>
        <taxon>Hirudinea</taxon>
        <taxon>Rhynchobdellida</taxon>
        <taxon>Glossiphoniidae</taxon>
        <taxon>Helobdella</taxon>
    </lineage>
</organism>
<accession>T1FKD9</accession>
<name>T1FKD9_HELRO</name>
<evidence type="ECO:0000256" key="1">
    <source>
        <dbReference type="SAM" id="SignalP"/>
    </source>
</evidence>
<evidence type="ECO:0000313" key="2">
    <source>
        <dbReference type="EMBL" id="ESO09657.1"/>
    </source>
</evidence>
<keyword evidence="4" id="KW-1185">Reference proteome</keyword>
<evidence type="ECO:0000313" key="4">
    <source>
        <dbReference type="Proteomes" id="UP000015101"/>
    </source>
</evidence>
<dbReference type="EMBL" id="KB095940">
    <property type="protein sequence ID" value="ESO09657.1"/>
    <property type="molecule type" value="Genomic_DNA"/>
</dbReference>